<keyword evidence="1 3" id="KW-0732">Signal</keyword>
<organism evidence="5 6">
    <name type="scientific">Altericroceibacterium endophyticum</name>
    <dbReference type="NCBI Taxonomy" id="1808508"/>
    <lineage>
        <taxon>Bacteria</taxon>
        <taxon>Pseudomonadati</taxon>
        <taxon>Pseudomonadota</taxon>
        <taxon>Alphaproteobacteria</taxon>
        <taxon>Sphingomonadales</taxon>
        <taxon>Erythrobacteraceae</taxon>
        <taxon>Altericroceibacterium</taxon>
    </lineage>
</organism>
<feature type="chain" id="PRO_5026143139" evidence="3">
    <location>
        <begin position="31"/>
        <end position="422"/>
    </location>
</feature>
<dbReference type="Gene3D" id="3.60.21.10">
    <property type="match status" value="1"/>
</dbReference>
<evidence type="ECO:0000256" key="3">
    <source>
        <dbReference type="SAM" id="SignalP"/>
    </source>
</evidence>
<dbReference type="InterPro" id="IPR051558">
    <property type="entry name" value="Metallophosphoesterase_PAP"/>
</dbReference>
<keyword evidence="6" id="KW-1185">Reference proteome</keyword>
<name>A0A6I4T5R2_9SPHN</name>
<dbReference type="PANTHER" id="PTHR10161">
    <property type="entry name" value="TARTRATE-RESISTANT ACID PHOSPHATASE TYPE 5"/>
    <property type="match status" value="1"/>
</dbReference>
<comment type="caution">
    <text evidence="5">The sequence shown here is derived from an EMBL/GenBank/DDBJ whole genome shotgun (WGS) entry which is preliminary data.</text>
</comment>
<dbReference type="Pfam" id="PF00149">
    <property type="entry name" value="Metallophos"/>
    <property type="match status" value="1"/>
</dbReference>
<gene>
    <name evidence="5" type="ORF">GRI91_06915</name>
</gene>
<proteinExistence type="predicted"/>
<evidence type="ECO:0000313" key="5">
    <source>
        <dbReference type="EMBL" id="MXO65481.1"/>
    </source>
</evidence>
<dbReference type="OrthoDB" id="9809781at2"/>
<dbReference type="InterPro" id="IPR004843">
    <property type="entry name" value="Calcineurin-like_PHP"/>
</dbReference>
<sequence>MSRFPESFMNRFHALLAVAALSSVAMPAQAQEAPISFVAIGDTGYIPAYETLDEDEEPFATLGEYLGAHAEGWLDHHPDLSDFTPTPWTFESTLGGFTSASGMYPVARAAAEVCASQGCDFGAMLGDNIYPDGATLGADGISDARRFSDMLDKPYGRFGAGTENFTIYTMMGNHDWHISREATEAQLTYLQQHPNFTMPDLFYKAVPVGMEGEVEIFVVDTEMLLASTTVYKDELDAEGNEIQTGELESWDDYVKPASPAEKNMVSWLEQSLAQSNARWKVVFGHHALWSSGGSKYEKARSLRKLLLPAICKYADAYISGDDHLMEAYSDDCSTVADAADGPVPMFVAGAGSKYRQQDVAFAAQQKANNPQMTNLFSKGSTWGFLHVTLQDDLLNAAIYSTPGDMSGRPIKEFEQSFANRSK</sequence>
<evidence type="ECO:0000313" key="6">
    <source>
        <dbReference type="Proteomes" id="UP000438476"/>
    </source>
</evidence>
<dbReference type="InterPro" id="IPR029052">
    <property type="entry name" value="Metallo-depent_PP-like"/>
</dbReference>
<dbReference type="AlphaFoldDB" id="A0A6I4T5R2"/>
<reference evidence="5 6" key="1">
    <citation type="submission" date="2019-12" db="EMBL/GenBank/DDBJ databases">
        <title>Genomic-based taxomic classification of the family Erythrobacteraceae.</title>
        <authorList>
            <person name="Xu L."/>
        </authorList>
    </citation>
    <scope>NUCLEOTIDE SEQUENCE [LARGE SCALE GENOMIC DNA]</scope>
    <source>
        <strain evidence="5 6">LMG 29518</strain>
    </source>
</reference>
<dbReference type="SUPFAM" id="SSF56300">
    <property type="entry name" value="Metallo-dependent phosphatases"/>
    <property type="match status" value="1"/>
</dbReference>
<evidence type="ECO:0000256" key="1">
    <source>
        <dbReference type="ARBA" id="ARBA00022729"/>
    </source>
</evidence>
<accession>A0A6I4T5R2</accession>
<evidence type="ECO:0000259" key="4">
    <source>
        <dbReference type="Pfam" id="PF00149"/>
    </source>
</evidence>
<dbReference type="GO" id="GO:0016787">
    <property type="term" value="F:hydrolase activity"/>
    <property type="evidence" value="ECO:0007669"/>
    <property type="project" value="UniProtKB-KW"/>
</dbReference>
<keyword evidence="2" id="KW-0378">Hydrolase</keyword>
<dbReference type="EMBL" id="WTYT01000002">
    <property type="protein sequence ID" value="MXO65481.1"/>
    <property type="molecule type" value="Genomic_DNA"/>
</dbReference>
<feature type="domain" description="Calcineurin-like phosphoesterase" evidence="4">
    <location>
        <begin position="104"/>
        <end position="323"/>
    </location>
</feature>
<feature type="signal peptide" evidence="3">
    <location>
        <begin position="1"/>
        <end position="30"/>
    </location>
</feature>
<dbReference type="PANTHER" id="PTHR10161:SF14">
    <property type="entry name" value="TARTRATE-RESISTANT ACID PHOSPHATASE TYPE 5"/>
    <property type="match status" value="1"/>
</dbReference>
<protein>
    <submittedName>
        <fullName evidence="5">Serine/threonine protein phosphatase</fullName>
    </submittedName>
</protein>
<evidence type="ECO:0000256" key="2">
    <source>
        <dbReference type="ARBA" id="ARBA00022801"/>
    </source>
</evidence>
<dbReference type="Proteomes" id="UP000438476">
    <property type="component" value="Unassembled WGS sequence"/>
</dbReference>